<reference evidence="1 2" key="1">
    <citation type="submission" date="2021-06" db="EMBL/GenBank/DDBJ databases">
        <title>Bacillus sp. RD4P76, an endophyte from a halophyte.</title>
        <authorList>
            <person name="Sun J.-Q."/>
        </authorList>
    </citation>
    <scope>NUCLEOTIDE SEQUENCE [LARGE SCALE GENOMIC DNA]</scope>
    <source>
        <strain evidence="1 2">CGMCC 1.15917</strain>
    </source>
</reference>
<comment type="caution">
    <text evidence="1">The sequence shown here is derived from an EMBL/GenBank/DDBJ whole genome shotgun (WGS) entry which is preliminary data.</text>
</comment>
<gene>
    <name evidence="1" type="ORF">KS419_20730</name>
</gene>
<dbReference type="Proteomes" id="UP000784880">
    <property type="component" value="Unassembled WGS sequence"/>
</dbReference>
<evidence type="ECO:0000313" key="1">
    <source>
        <dbReference type="EMBL" id="MBU9714166.1"/>
    </source>
</evidence>
<sequence>METKQEEAPASHLIDKRLTGYDEETVGRSVGELCTRAFFISSYEFHGANRSCDYSSQFCFDPQFIMEVAQY</sequence>
<accession>A0ABS6JKF1</accession>
<dbReference type="EMBL" id="JAHQCS010000168">
    <property type="protein sequence ID" value="MBU9714166.1"/>
    <property type="molecule type" value="Genomic_DNA"/>
</dbReference>
<organism evidence="1 2">
    <name type="scientific">Evansella tamaricis</name>
    <dbReference type="NCBI Taxonomy" id="2069301"/>
    <lineage>
        <taxon>Bacteria</taxon>
        <taxon>Bacillati</taxon>
        <taxon>Bacillota</taxon>
        <taxon>Bacilli</taxon>
        <taxon>Bacillales</taxon>
        <taxon>Bacillaceae</taxon>
        <taxon>Evansella</taxon>
    </lineage>
</organism>
<evidence type="ECO:0000313" key="2">
    <source>
        <dbReference type="Proteomes" id="UP000784880"/>
    </source>
</evidence>
<proteinExistence type="predicted"/>
<name>A0ABS6JKF1_9BACI</name>
<protein>
    <submittedName>
        <fullName evidence="1">Uncharacterized protein</fullName>
    </submittedName>
</protein>
<keyword evidence="2" id="KW-1185">Reference proteome</keyword>
<dbReference type="RefSeq" id="WP_217068519.1">
    <property type="nucleotide sequence ID" value="NZ_JAHQCS010000168.1"/>
</dbReference>